<reference evidence="2 3" key="1">
    <citation type="submission" date="2020-02" db="EMBL/GenBank/DDBJ databases">
        <title>Bacillus aquiflavi sp. nov., isolated from yellow water of strong flavor Chinese baijiu in Yibin region of China.</title>
        <authorList>
            <person name="Xie J."/>
        </authorList>
    </citation>
    <scope>NUCLEOTIDE SEQUENCE [LARGE SCALE GENOMIC DNA]</scope>
    <source>
        <strain evidence="2 3">SA4</strain>
    </source>
</reference>
<comment type="caution">
    <text evidence="2">The sequence shown here is derived from an EMBL/GenBank/DDBJ whole genome shotgun (WGS) entry which is preliminary data.</text>
</comment>
<sequence>MSETKEDLKQQLSVLTGRRERMQKNLYEVEKEITEVTKKISKLKK</sequence>
<keyword evidence="1" id="KW-0175">Coiled coil</keyword>
<gene>
    <name evidence="2" type="ORF">G4D63_04360</name>
</gene>
<dbReference type="RefSeq" id="WP_163178044.1">
    <property type="nucleotide sequence ID" value="NZ_JAAIWM010000001.1"/>
</dbReference>
<dbReference type="Proteomes" id="UP000481043">
    <property type="component" value="Unassembled WGS sequence"/>
</dbReference>
<dbReference type="AlphaFoldDB" id="A0A6M0Q3Q2"/>
<accession>A0A6M0Q3Q2</accession>
<protein>
    <submittedName>
        <fullName evidence="2">Uncharacterized protein</fullName>
    </submittedName>
</protein>
<keyword evidence="3" id="KW-1185">Reference proteome</keyword>
<feature type="coiled-coil region" evidence="1">
    <location>
        <begin position="5"/>
        <end position="39"/>
    </location>
</feature>
<proteinExistence type="predicted"/>
<dbReference type="EMBL" id="JAAIWM010000001">
    <property type="protein sequence ID" value="NEY70971.1"/>
    <property type="molecule type" value="Genomic_DNA"/>
</dbReference>
<evidence type="ECO:0000313" key="2">
    <source>
        <dbReference type="EMBL" id="NEY70971.1"/>
    </source>
</evidence>
<evidence type="ECO:0000256" key="1">
    <source>
        <dbReference type="SAM" id="Coils"/>
    </source>
</evidence>
<organism evidence="2 3">
    <name type="scientific">Bacillus mesophilus</name>
    <dbReference type="NCBI Taxonomy" id="1808955"/>
    <lineage>
        <taxon>Bacteria</taxon>
        <taxon>Bacillati</taxon>
        <taxon>Bacillota</taxon>
        <taxon>Bacilli</taxon>
        <taxon>Bacillales</taxon>
        <taxon>Bacillaceae</taxon>
        <taxon>Bacillus</taxon>
    </lineage>
</organism>
<name>A0A6M0Q3Q2_9BACI</name>
<evidence type="ECO:0000313" key="3">
    <source>
        <dbReference type="Proteomes" id="UP000481043"/>
    </source>
</evidence>